<keyword evidence="7 8" id="KW-0472">Membrane</keyword>
<accession>A0A1F8BGG2</accession>
<evidence type="ECO:0000256" key="1">
    <source>
        <dbReference type="ARBA" id="ARBA00004651"/>
    </source>
</evidence>
<keyword evidence="4 8" id="KW-1003">Cell membrane</keyword>
<keyword evidence="6 8" id="KW-1133">Transmembrane helix</keyword>
<evidence type="ECO:0000256" key="6">
    <source>
        <dbReference type="ARBA" id="ARBA00022989"/>
    </source>
</evidence>
<feature type="transmembrane region" description="Helical" evidence="8">
    <location>
        <begin position="218"/>
        <end position="235"/>
    </location>
</feature>
<comment type="similarity">
    <text evidence="2 8">Belongs to the 4-toluene sulfonate uptake permease (TSUP) (TC 2.A.102) family.</text>
</comment>
<keyword evidence="5 8" id="KW-0812">Transmembrane</keyword>
<sequence length="239" mass="26247">MEVLFFLAAYFSEVVGTTAGFGSSTVFLPVALLFYDFKTALVLVALLHVFGNFGRISFFRRGLDWHLLLTFGVPSVLLSLAGALLVVHFPQDFLKAVLGIFLVFYALLFLWKENLKVTPTLINTVLGGGVSGFLAGLIGTGGAIRSAFLTSFGLSKVRYIATIAIIALAVDLTRIPVYFAQGFLDKKFYWYIPSLFIIALLGSFTGKQIVQLISKKQFRKVVLAAIFIVGIKFIFDFTG</sequence>
<name>A0A1F8BGG2_9BACT</name>
<reference evidence="9 10" key="1">
    <citation type="journal article" date="2016" name="Nat. Commun.">
        <title>Thousands of microbial genomes shed light on interconnected biogeochemical processes in an aquifer system.</title>
        <authorList>
            <person name="Anantharaman K."/>
            <person name="Brown C.T."/>
            <person name="Hug L.A."/>
            <person name="Sharon I."/>
            <person name="Castelle C.J."/>
            <person name="Probst A.J."/>
            <person name="Thomas B.C."/>
            <person name="Singh A."/>
            <person name="Wilkins M.J."/>
            <person name="Karaoz U."/>
            <person name="Brodie E.L."/>
            <person name="Williams K.H."/>
            <person name="Hubbard S.S."/>
            <person name="Banfield J.F."/>
        </authorList>
    </citation>
    <scope>NUCLEOTIDE SEQUENCE [LARGE SCALE GENOMIC DNA]</scope>
</reference>
<feature type="transmembrane region" description="Helical" evidence="8">
    <location>
        <begin position="157"/>
        <end position="176"/>
    </location>
</feature>
<feature type="transmembrane region" description="Helical" evidence="8">
    <location>
        <begin position="65"/>
        <end position="87"/>
    </location>
</feature>
<evidence type="ECO:0000256" key="2">
    <source>
        <dbReference type="ARBA" id="ARBA00009142"/>
    </source>
</evidence>
<dbReference type="GO" id="GO:0005886">
    <property type="term" value="C:plasma membrane"/>
    <property type="evidence" value="ECO:0007669"/>
    <property type="project" value="UniProtKB-SubCell"/>
</dbReference>
<dbReference type="AlphaFoldDB" id="A0A1F8BGG2"/>
<feature type="transmembrane region" description="Helical" evidence="8">
    <location>
        <begin position="26"/>
        <end position="53"/>
    </location>
</feature>
<comment type="caution">
    <text evidence="9">The sequence shown here is derived from an EMBL/GenBank/DDBJ whole genome shotgun (WGS) entry which is preliminary data.</text>
</comment>
<dbReference type="InterPro" id="IPR002781">
    <property type="entry name" value="TM_pro_TauE-like"/>
</dbReference>
<dbReference type="Proteomes" id="UP000177082">
    <property type="component" value="Unassembled WGS sequence"/>
</dbReference>
<evidence type="ECO:0000256" key="8">
    <source>
        <dbReference type="RuleBase" id="RU363041"/>
    </source>
</evidence>
<evidence type="ECO:0000256" key="3">
    <source>
        <dbReference type="ARBA" id="ARBA00022448"/>
    </source>
</evidence>
<feature type="transmembrane region" description="Helical" evidence="8">
    <location>
        <begin position="188"/>
        <end position="206"/>
    </location>
</feature>
<comment type="subcellular location">
    <subcellularLocation>
        <location evidence="1 8">Cell membrane</location>
        <topology evidence="1 8">Multi-pass membrane protein</topology>
    </subcellularLocation>
</comment>
<dbReference type="PANTHER" id="PTHR30269:SF37">
    <property type="entry name" value="MEMBRANE TRANSPORTER PROTEIN"/>
    <property type="match status" value="1"/>
</dbReference>
<evidence type="ECO:0000256" key="5">
    <source>
        <dbReference type="ARBA" id="ARBA00022692"/>
    </source>
</evidence>
<dbReference type="STRING" id="1802519.A2961_02375"/>
<dbReference type="Pfam" id="PF01925">
    <property type="entry name" value="TauE"/>
    <property type="match status" value="1"/>
</dbReference>
<protein>
    <recommendedName>
        <fullName evidence="8">Probable membrane transporter protein</fullName>
    </recommendedName>
</protein>
<organism evidence="9 10">
    <name type="scientific">Candidatus Woesebacteria bacterium RIFCSPLOWO2_01_FULL_39_21</name>
    <dbReference type="NCBI Taxonomy" id="1802519"/>
    <lineage>
        <taxon>Bacteria</taxon>
        <taxon>Candidatus Woeseibacteriota</taxon>
    </lineage>
</organism>
<dbReference type="EMBL" id="MGHF01000025">
    <property type="protein sequence ID" value="OGM62455.1"/>
    <property type="molecule type" value="Genomic_DNA"/>
</dbReference>
<dbReference type="InterPro" id="IPR052017">
    <property type="entry name" value="TSUP"/>
</dbReference>
<feature type="transmembrane region" description="Helical" evidence="8">
    <location>
        <begin position="93"/>
        <end position="111"/>
    </location>
</feature>
<evidence type="ECO:0000313" key="9">
    <source>
        <dbReference type="EMBL" id="OGM62455.1"/>
    </source>
</evidence>
<dbReference type="PANTHER" id="PTHR30269">
    <property type="entry name" value="TRANSMEMBRANE PROTEIN YFCA"/>
    <property type="match status" value="1"/>
</dbReference>
<evidence type="ECO:0000256" key="4">
    <source>
        <dbReference type="ARBA" id="ARBA00022475"/>
    </source>
</evidence>
<keyword evidence="3" id="KW-0813">Transport</keyword>
<gene>
    <name evidence="9" type="ORF">A2961_02375</name>
</gene>
<evidence type="ECO:0000313" key="10">
    <source>
        <dbReference type="Proteomes" id="UP000177082"/>
    </source>
</evidence>
<evidence type="ECO:0000256" key="7">
    <source>
        <dbReference type="ARBA" id="ARBA00023136"/>
    </source>
</evidence>
<proteinExistence type="inferred from homology"/>